<dbReference type="Gene3D" id="3.50.50.60">
    <property type="entry name" value="FAD/NAD(P)-binding domain"/>
    <property type="match status" value="2"/>
</dbReference>
<dbReference type="AlphaFoldDB" id="A0A9D1JEX2"/>
<dbReference type="InterPro" id="IPR023753">
    <property type="entry name" value="FAD/NAD-binding_dom"/>
</dbReference>
<feature type="domain" description="FAD/NAD(P)-binding" evidence="3">
    <location>
        <begin position="3"/>
        <end position="271"/>
    </location>
</feature>
<evidence type="ECO:0000256" key="2">
    <source>
        <dbReference type="ARBA" id="ARBA00023002"/>
    </source>
</evidence>
<evidence type="ECO:0000313" key="4">
    <source>
        <dbReference type="EMBL" id="HIR92338.1"/>
    </source>
</evidence>
<dbReference type="PRINTS" id="PR00368">
    <property type="entry name" value="FADPNR"/>
</dbReference>
<name>A0A9D1JEX2_9FIRM</name>
<dbReference type="PANTHER" id="PTHR48105">
    <property type="entry name" value="THIOREDOXIN REDUCTASE 1-RELATED-RELATED"/>
    <property type="match status" value="1"/>
</dbReference>
<sequence length="290" mass="30446">MQDMVIIGNGPAGLSAALYLLRAGFSVTIIGKDNGALSKAEKIENYFGLPVPQDGNTLVENGKKQAAELGAVLLEEEVVGISWNGSYQIATTGQTLESRSLLLATGSPRKRPAIPGLKELEGKGVSYCAVCDAFFYRGKDVAVLGNGEYALHEAQELLPLAGRVTLLTNGTEPLVPLPEGLKVDMRPIERLAGEPTLQEIRFTDGSSLPMAGLFVALGSAKGSDLAKKLGLLLDNDRIVVDQHMQTNMPGCFAAGDCIGGILQISVAVGEGAKAGLTAIRYLRTGEVLPA</sequence>
<dbReference type="Proteomes" id="UP000886841">
    <property type="component" value="Unassembled WGS sequence"/>
</dbReference>
<reference evidence="4" key="2">
    <citation type="journal article" date="2021" name="PeerJ">
        <title>Extensive microbial diversity within the chicken gut microbiome revealed by metagenomics and culture.</title>
        <authorList>
            <person name="Gilroy R."/>
            <person name="Ravi A."/>
            <person name="Getino M."/>
            <person name="Pursley I."/>
            <person name="Horton D.L."/>
            <person name="Alikhan N.F."/>
            <person name="Baker D."/>
            <person name="Gharbi K."/>
            <person name="Hall N."/>
            <person name="Watson M."/>
            <person name="Adriaenssens E.M."/>
            <person name="Foster-Nyarko E."/>
            <person name="Jarju S."/>
            <person name="Secka A."/>
            <person name="Antonio M."/>
            <person name="Oren A."/>
            <person name="Chaudhuri R.R."/>
            <person name="La Ragione R."/>
            <person name="Hildebrand F."/>
            <person name="Pallen M.J."/>
        </authorList>
    </citation>
    <scope>NUCLEOTIDE SEQUENCE</scope>
    <source>
        <strain evidence="4">ChiSxjej1B13-7041</strain>
    </source>
</reference>
<evidence type="ECO:0000256" key="1">
    <source>
        <dbReference type="ARBA" id="ARBA00022630"/>
    </source>
</evidence>
<dbReference type="InterPro" id="IPR036188">
    <property type="entry name" value="FAD/NAD-bd_sf"/>
</dbReference>
<gene>
    <name evidence="4" type="ORF">IAB98_02810</name>
</gene>
<evidence type="ECO:0000259" key="3">
    <source>
        <dbReference type="Pfam" id="PF07992"/>
    </source>
</evidence>
<organism evidence="4 5">
    <name type="scientific">Candidatus Egerieimonas intestinavium</name>
    <dbReference type="NCBI Taxonomy" id="2840777"/>
    <lineage>
        <taxon>Bacteria</taxon>
        <taxon>Bacillati</taxon>
        <taxon>Bacillota</taxon>
        <taxon>Clostridia</taxon>
        <taxon>Lachnospirales</taxon>
        <taxon>Lachnospiraceae</taxon>
        <taxon>Lachnospiraceae incertae sedis</taxon>
        <taxon>Candidatus Egerieimonas</taxon>
    </lineage>
</organism>
<dbReference type="GO" id="GO:0016491">
    <property type="term" value="F:oxidoreductase activity"/>
    <property type="evidence" value="ECO:0007669"/>
    <property type="project" value="UniProtKB-KW"/>
</dbReference>
<dbReference type="InterPro" id="IPR050097">
    <property type="entry name" value="Ferredoxin-NADP_redctase_2"/>
</dbReference>
<proteinExistence type="predicted"/>
<protein>
    <submittedName>
        <fullName evidence="4">NAD(P)/FAD-dependent oxidoreductase</fullName>
    </submittedName>
</protein>
<dbReference type="PRINTS" id="PR00469">
    <property type="entry name" value="PNDRDTASEII"/>
</dbReference>
<keyword evidence="1" id="KW-0285">Flavoprotein</keyword>
<keyword evidence="2" id="KW-0560">Oxidoreductase</keyword>
<dbReference type="Pfam" id="PF07992">
    <property type="entry name" value="Pyr_redox_2"/>
    <property type="match status" value="1"/>
</dbReference>
<dbReference type="EMBL" id="DVHU01000023">
    <property type="protein sequence ID" value="HIR92338.1"/>
    <property type="molecule type" value="Genomic_DNA"/>
</dbReference>
<dbReference type="SUPFAM" id="SSF51905">
    <property type="entry name" value="FAD/NAD(P)-binding domain"/>
    <property type="match status" value="1"/>
</dbReference>
<comment type="caution">
    <text evidence="4">The sequence shown here is derived from an EMBL/GenBank/DDBJ whole genome shotgun (WGS) entry which is preliminary data.</text>
</comment>
<accession>A0A9D1JEX2</accession>
<evidence type="ECO:0000313" key="5">
    <source>
        <dbReference type="Proteomes" id="UP000886841"/>
    </source>
</evidence>
<reference evidence="4" key="1">
    <citation type="submission" date="2020-10" db="EMBL/GenBank/DDBJ databases">
        <authorList>
            <person name="Gilroy R."/>
        </authorList>
    </citation>
    <scope>NUCLEOTIDE SEQUENCE</scope>
    <source>
        <strain evidence="4">ChiSxjej1B13-7041</strain>
    </source>
</reference>